<accession>A0A317XVA5</accession>
<dbReference type="Proteomes" id="UP000246740">
    <property type="component" value="Unassembled WGS sequence"/>
</dbReference>
<dbReference type="EMBL" id="KZ819190">
    <property type="protein sequence ID" value="PWZ01733.1"/>
    <property type="molecule type" value="Genomic_DNA"/>
</dbReference>
<evidence type="ECO:0000313" key="3">
    <source>
        <dbReference type="EMBL" id="PWZ01733.1"/>
    </source>
</evidence>
<gene>
    <name evidence="3" type="ORF">BCV70DRAFT_199164</name>
</gene>
<feature type="signal peptide" evidence="2">
    <location>
        <begin position="1"/>
        <end position="24"/>
    </location>
</feature>
<feature type="chain" id="PRO_5016327191" evidence="2">
    <location>
        <begin position="25"/>
        <end position="170"/>
    </location>
</feature>
<evidence type="ECO:0000313" key="4">
    <source>
        <dbReference type="Proteomes" id="UP000246740"/>
    </source>
</evidence>
<proteinExistence type="predicted"/>
<name>A0A317XVA5_9BASI</name>
<evidence type="ECO:0000256" key="1">
    <source>
        <dbReference type="SAM" id="MobiDB-lite"/>
    </source>
</evidence>
<keyword evidence="4" id="KW-1185">Reference proteome</keyword>
<organism evidence="3 4">
    <name type="scientific">Testicularia cyperi</name>
    <dbReference type="NCBI Taxonomy" id="1882483"/>
    <lineage>
        <taxon>Eukaryota</taxon>
        <taxon>Fungi</taxon>
        <taxon>Dikarya</taxon>
        <taxon>Basidiomycota</taxon>
        <taxon>Ustilaginomycotina</taxon>
        <taxon>Ustilaginomycetes</taxon>
        <taxon>Ustilaginales</taxon>
        <taxon>Anthracoideaceae</taxon>
        <taxon>Testicularia</taxon>
    </lineage>
</organism>
<dbReference type="InParanoid" id="A0A317XVA5"/>
<feature type="compositionally biased region" description="Polar residues" evidence="1">
    <location>
        <begin position="76"/>
        <end position="99"/>
    </location>
</feature>
<keyword evidence="2" id="KW-0732">Signal</keyword>
<dbReference type="AlphaFoldDB" id="A0A317XVA5"/>
<protein>
    <submittedName>
        <fullName evidence="3">Uncharacterized protein</fullName>
    </submittedName>
</protein>
<reference evidence="3 4" key="1">
    <citation type="journal article" date="2018" name="Mol. Biol. Evol.">
        <title>Broad Genomic Sampling Reveals a Smut Pathogenic Ancestry of the Fungal Clade Ustilaginomycotina.</title>
        <authorList>
            <person name="Kijpornyongpan T."/>
            <person name="Mondo S.J."/>
            <person name="Barry K."/>
            <person name="Sandor L."/>
            <person name="Lee J."/>
            <person name="Lipzen A."/>
            <person name="Pangilinan J."/>
            <person name="LaButti K."/>
            <person name="Hainaut M."/>
            <person name="Henrissat B."/>
            <person name="Grigoriev I.V."/>
            <person name="Spatafora J.W."/>
            <person name="Aime M.C."/>
        </authorList>
    </citation>
    <scope>NUCLEOTIDE SEQUENCE [LARGE SCALE GENOMIC DNA]</scope>
    <source>
        <strain evidence="3 4">MCA 3645</strain>
    </source>
</reference>
<evidence type="ECO:0000256" key="2">
    <source>
        <dbReference type="SAM" id="SignalP"/>
    </source>
</evidence>
<feature type="region of interest" description="Disordered" evidence="1">
    <location>
        <begin position="60"/>
        <end position="170"/>
    </location>
</feature>
<sequence>MKQNPFRLGALLVGVLLAVVGVSTMPLPSPSGREQAYELLDRLTDEASKLLLESTGPAEAAARRAAESPVAFSRASRVSSPNVDLHGSSSTSSVRSPNDSLFPARFAISPEHPPFSPVNNFRAEEREVPRDAPASLYPNTHFEADARRGRASPRPVPRESPKRWSFWKKN</sequence>